<dbReference type="GeneID" id="26640087"/>
<organism evidence="1 2">
    <name type="scientific">Prochlorococcus phage P-TIM68</name>
    <dbReference type="NCBI Taxonomy" id="1542477"/>
    <lineage>
        <taxon>Viruses</taxon>
        <taxon>Duplodnaviria</taxon>
        <taxon>Heunggongvirae</taxon>
        <taxon>Uroviricota</taxon>
        <taxon>Caudoviricetes</taxon>
        <taxon>Pantevenvirales</taxon>
        <taxon>Kyanoviridae</taxon>
        <taxon>Haifavirus</taxon>
        <taxon>Haifavirus tim68</taxon>
    </lineage>
</organism>
<sequence length="131" mass="13598">MSKASILAGFKTDFQAGISTIKNTTIDDTGFLALPQGTTAQRVGIATTQGMIRYNTTTNKVEGYYEPGSNWKPIGGGAAGGGSDEVFVENSMVITTDYELTAGKSASSVGPITINSGITVTIPSGQNWIVL</sequence>
<reference evidence="2" key="1">
    <citation type="submission" date="2014-08" db="EMBL/GenBank/DDBJ databases">
        <authorList>
            <person name="Edwards T."/>
        </authorList>
    </citation>
    <scope>NUCLEOTIDE SEQUENCE [LARGE SCALE GENOMIC DNA]</scope>
</reference>
<protein>
    <recommendedName>
        <fullName evidence="3">Virion structural protein</fullName>
    </recommendedName>
</protein>
<dbReference type="KEGG" id="vg:26640087"/>
<name>A0A0K0KVP4_9CAUD</name>
<accession>A0A0K0KVP4</accession>
<dbReference type="OrthoDB" id="40474at10239"/>
<dbReference type="Proteomes" id="UP000207741">
    <property type="component" value="Segment"/>
</dbReference>
<dbReference type="RefSeq" id="YP_009213543.1">
    <property type="nucleotide sequence ID" value="NC_028955.1"/>
</dbReference>
<keyword evidence="2" id="KW-1185">Reference proteome</keyword>
<evidence type="ECO:0000313" key="1">
    <source>
        <dbReference type="EMBL" id="AIR93413.1"/>
    </source>
</evidence>
<proteinExistence type="predicted"/>
<evidence type="ECO:0008006" key="3">
    <source>
        <dbReference type="Google" id="ProtNLM"/>
    </source>
</evidence>
<dbReference type="EMBL" id="KM359505">
    <property type="protein sequence ID" value="AIR93413.1"/>
    <property type="molecule type" value="Genomic_DNA"/>
</dbReference>
<evidence type="ECO:0000313" key="2">
    <source>
        <dbReference type="Proteomes" id="UP000207741"/>
    </source>
</evidence>